<dbReference type="PANTHER" id="PTHR24321">
    <property type="entry name" value="DEHYDROGENASES, SHORT CHAIN"/>
    <property type="match status" value="1"/>
</dbReference>
<dbReference type="PANTHER" id="PTHR24321:SF15">
    <property type="entry name" value="OXIDOREDUCTASE UCPA"/>
    <property type="match status" value="1"/>
</dbReference>
<dbReference type="SUPFAM" id="SSF51735">
    <property type="entry name" value="NAD(P)-binding Rossmann-fold domains"/>
    <property type="match status" value="1"/>
</dbReference>
<dbReference type="InterPro" id="IPR036291">
    <property type="entry name" value="NAD(P)-bd_dom_sf"/>
</dbReference>
<dbReference type="PRINTS" id="PR00081">
    <property type="entry name" value="GDHRDH"/>
</dbReference>
<keyword evidence="4" id="KW-1185">Reference proteome</keyword>
<dbReference type="EMBL" id="NEVP01000011">
    <property type="protein sequence ID" value="OZI46722.1"/>
    <property type="molecule type" value="Genomic_DNA"/>
</dbReference>
<accession>A0A261TBV2</accession>
<dbReference type="InterPro" id="IPR020904">
    <property type="entry name" value="Sc_DH/Rdtase_CS"/>
</dbReference>
<comment type="similarity">
    <text evidence="1">Belongs to the short-chain dehydrogenases/reductases (SDR) family.</text>
</comment>
<evidence type="ECO:0000256" key="2">
    <source>
        <dbReference type="ARBA" id="ARBA00023002"/>
    </source>
</evidence>
<dbReference type="GO" id="GO:0016491">
    <property type="term" value="F:oxidoreductase activity"/>
    <property type="evidence" value="ECO:0007669"/>
    <property type="project" value="UniProtKB-KW"/>
</dbReference>
<dbReference type="OrthoDB" id="9803333at2"/>
<dbReference type="Pfam" id="PF13561">
    <property type="entry name" value="adh_short_C2"/>
    <property type="match status" value="1"/>
</dbReference>
<dbReference type="Proteomes" id="UP000216913">
    <property type="component" value="Unassembled WGS sequence"/>
</dbReference>
<comment type="caution">
    <text evidence="3">The sequence shown here is derived from an EMBL/GenBank/DDBJ whole genome shotgun (WGS) entry which is preliminary data.</text>
</comment>
<reference evidence="3 4" key="1">
    <citation type="submission" date="2017-05" db="EMBL/GenBank/DDBJ databases">
        <title>Complete and WGS of Bordetella genogroups.</title>
        <authorList>
            <person name="Spilker T."/>
            <person name="LiPuma J."/>
        </authorList>
    </citation>
    <scope>NUCLEOTIDE SEQUENCE [LARGE SCALE GENOMIC DNA]</scope>
    <source>
        <strain evidence="3 4">AU10456</strain>
    </source>
</reference>
<dbReference type="RefSeq" id="WP_094802612.1">
    <property type="nucleotide sequence ID" value="NZ_NEVN01000009.1"/>
</dbReference>
<organism evidence="3 4">
    <name type="scientific">Bordetella genomosp. 5</name>
    <dbReference type="NCBI Taxonomy" id="1395608"/>
    <lineage>
        <taxon>Bacteria</taxon>
        <taxon>Pseudomonadati</taxon>
        <taxon>Pseudomonadota</taxon>
        <taxon>Betaproteobacteria</taxon>
        <taxon>Burkholderiales</taxon>
        <taxon>Alcaligenaceae</taxon>
        <taxon>Bordetella</taxon>
    </lineage>
</organism>
<dbReference type="AlphaFoldDB" id="A0A261TBV2"/>
<evidence type="ECO:0000313" key="4">
    <source>
        <dbReference type="Proteomes" id="UP000216913"/>
    </source>
</evidence>
<sequence length="267" mass="27791">MSFYSDRFRLHGKTAVVLGAASGIGQASALALGELGAQVLCADRDEAGARATAEQIGAHARWSVCDAADGAAIEALAAHALDAYGQIDIAVATPALNIRKLLVDTSEDEFDQVVNLNLKGAFRVMRAFGRPMMAQGRGSLILCSSMRAVTIEPGLGVYAATKSGIEQLVKAFAAEAGPHGVRVNAVMPGVIETRLTAPLKEKPEIHRAYAGHTVLNRWGEAHEVGAAVAFLASDAASYITASSLSVDGGWTAIDGPPTGLTQTRPSR</sequence>
<evidence type="ECO:0000313" key="3">
    <source>
        <dbReference type="EMBL" id="OZI46722.1"/>
    </source>
</evidence>
<keyword evidence="2" id="KW-0560">Oxidoreductase</keyword>
<evidence type="ECO:0000256" key="1">
    <source>
        <dbReference type="ARBA" id="ARBA00006484"/>
    </source>
</evidence>
<name>A0A261TBV2_9BORD</name>
<gene>
    <name evidence="3" type="ORF">CAL25_18725</name>
</gene>
<dbReference type="CDD" id="cd05233">
    <property type="entry name" value="SDR_c"/>
    <property type="match status" value="1"/>
</dbReference>
<dbReference type="InterPro" id="IPR002347">
    <property type="entry name" value="SDR_fam"/>
</dbReference>
<protein>
    <submittedName>
        <fullName evidence="3">3-oxoacyl-ACP reductase</fullName>
    </submittedName>
</protein>
<dbReference type="PROSITE" id="PS00061">
    <property type="entry name" value="ADH_SHORT"/>
    <property type="match status" value="1"/>
</dbReference>
<dbReference type="Gene3D" id="3.40.50.720">
    <property type="entry name" value="NAD(P)-binding Rossmann-like Domain"/>
    <property type="match status" value="1"/>
</dbReference>
<dbReference type="FunFam" id="3.40.50.720:FF:000084">
    <property type="entry name" value="Short-chain dehydrogenase reductase"/>
    <property type="match status" value="1"/>
</dbReference>
<proteinExistence type="inferred from homology"/>